<gene>
    <name evidence="1" type="ORF">AHMF7616_02750</name>
</gene>
<organism evidence="1 2">
    <name type="scientific">Adhaeribacter pallidiroseus</name>
    <dbReference type="NCBI Taxonomy" id="2072847"/>
    <lineage>
        <taxon>Bacteria</taxon>
        <taxon>Pseudomonadati</taxon>
        <taxon>Bacteroidota</taxon>
        <taxon>Cytophagia</taxon>
        <taxon>Cytophagales</taxon>
        <taxon>Hymenobacteraceae</taxon>
        <taxon>Adhaeribacter</taxon>
    </lineage>
</organism>
<comment type="caution">
    <text evidence="1">The sequence shown here is derived from an EMBL/GenBank/DDBJ whole genome shotgun (WGS) entry which is preliminary data.</text>
</comment>
<dbReference type="RefSeq" id="WP_115373338.1">
    <property type="nucleotide sequence ID" value="NZ_QASA01000001.1"/>
</dbReference>
<dbReference type="OrthoDB" id="675660at2"/>
<name>A0A369QMR5_9BACT</name>
<keyword evidence="2" id="KW-1185">Reference proteome</keyword>
<accession>A0A369QMR5</accession>
<evidence type="ECO:0000313" key="1">
    <source>
        <dbReference type="EMBL" id="RDC64139.1"/>
    </source>
</evidence>
<protein>
    <submittedName>
        <fullName evidence="1">Uncharacterized protein</fullName>
    </submittedName>
</protein>
<reference evidence="1 2" key="1">
    <citation type="submission" date="2018-04" db="EMBL/GenBank/DDBJ databases">
        <title>Adhaeribacter sp. HMF7616 genome sequencing and assembly.</title>
        <authorList>
            <person name="Kang H."/>
            <person name="Kang J."/>
            <person name="Cha I."/>
            <person name="Kim H."/>
            <person name="Joh K."/>
        </authorList>
    </citation>
    <scope>NUCLEOTIDE SEQUENCE [LARGE SCALE GENOMIC DNA]</scope>
    <source>
        <strain evidence="1 2">HMF7616</strain>
    </source>
</reference>
<dbReference type="EMBL" id="QASA01000001">
    <property type="protein sequence ID" value="RDC64139.1"/>
    <property type="molecule type" value="Genomic_DNA"/>
</dbReference>
<dbReference type="Proteomes" id="UP000253919">
    <property type="component" value="Unassembled WGS sequence"/>
</dbReference>
<sequence length="74" mass="8660">MDDYFEIPVTYKKEEHDFRIRLIMTDYTHQFEVDEDQSCGALVDEATLQRNPKLAKALLQVIAEILDQCKDIVV</sequence>
<proteinExistence type="predicted"/>
<dbReference type="AlphaFoldDB" id="A0A369QMR5"/>
<evidence type="ECO:0000313" key="2">
    <source>
        <dbReference type="Proteomes" id="UP000253919"/>
    </source>
</evidence>